<keyword evidence="2 4" id="KW-0012">Acyltransferase</keyword>
<reference evidence="4 5" key="1">
    <citation type="submission" date="2019-03" db="EMBL/GenBank/DDBJ databases">
        <title>Lake Tanganyika Metagenome-Assembled Genomes (MAGs).</title>
        <authorList>
            <person name="Tran P."/>
        </authorList>
    </citation>
    <scope>NUCLEOTIDE SEQUENCE [LARGE SCALE GENOMIC DNA]</scope>
    <source>
        <strain evidence="4">K_DeepCast_65m_m2_236</strain>
    </source>
</reference>
<evidence type="ECO:0000313" key="5">
    <source>
        <dbReference type="Proteomes" id="UP000703893"/>
    </source>
</evidence>
<dbReference type="EMBL" id="VGJX01000380">
    <property type="protein sequence ID" value="MBM3274932.1"/>
    <property type="molecule type" value="Genomic_DNA"/>
</dbReference>
<organism evidence="4 5">
    <name type="scientific">Candidatus Tanganyikabacteria bacterium</name>
    <dbReference type="NCBI Taxonomy" id="2961651"/>
    <lineage>
        <taxon>Bacteria</taxon>
        <taxon>Bacillati</taxon>
        <taxon>Candidatus Sericytochromatia</taxon>
        <taxon>Candidatus Tanganyikabacteria</taxon>
    </lineage>
</organism>
<feature type="non-terminal residue" evidence="4">
    <location>
        <position position="176"/>
    </location>
</feature>
<evidence type="ECO:0000256" key="1">
    <source>
        <dbReference type="ARBA" id="ARBA00022679"/>
    </source>
</evidence>
<dbReference type="SUPFAM" id="SSF69593">
    <property type="entry name" value="Glycerol-3-phosphate (1)-acyltransferase"/>
    <property type="match status" value="1"/>
</dbReference>
<dbReference type="Pfam" id="PF01553">
    <property type="entry name" value="Acyltransferase"/>
    <property type="match status" value="1"/>
</dbReference>
<accession>A0A937X5Z7</accession>
<dbReference type="PANTHER" id="PTHR10434:SF66">
    <property type="entry name" value="PHOSPHOLIPID_GLYCEROL ACYLTRANSFERASE DOMAIN-CONTAINING PROTEIN"/>
    <property type="match status" value="1"/>
</dbReference>
<evidence type="ECO:0000256" key="2">
    <source>
        <dbReference type="ARBA" id="ARBA00023315"/>
    </source>
</evidence>
<dbReference type="GO" id="GO:0003841">
    <property type="term" value="F:1-acylglycerol-3-phosphate O-acyltransferase activity"/>
    <property type="evidence" value="ECO:0007669"/>
    <property type="project" value="TreeGrafter"/>
</dbReference>
<dbReference type="PANTHER" id="PTHR10434">
    <property type="entry name" value="1-ACYL-SN-GLYCEROL-3-PHOSPHATE ACYLTRANSFERASE"/>
    <property type="match status" value="1"/>
</dbReference>
<dbReference type="GO" id="GO:0006654">
    <property type="term" value="P:phosphatidic acid biosynthetic process"/>
    <property type="evidence" value="ECO:0007669"/>
    <property type="project" value="TreeGrafter"/>
</dbReference>
<feature type="domain" description="Phospholipid/glycerol acyltransferase" evidence="3">
    <location>
        <begin position="66"/>
        <end position="176"/>
    </location>
</feature>
<sequence>MSLRHFLGFCAYVWPDFLRKYVMARKAKHSEEFYREWMPRWAQGVCRAAGVEIHTTGLDRIGPGPYLVAPNHQGYLDVPALMGTLPGRPRFVMKRELLKWPFFGRMLYHSGMIAINRADRHQAIAAIEDALRKTKPGDMVYMFPEGTRTRDGRLGRVKRGIFYFAAHSGLPILPVA</sequence>
<name>A0A937X5Z7_9BACT</name>
<dbReference type="SMART" id="SM00563">
    <property type="entry name" value="PlsC"/>
    <property type="match status" value="1"/>
</dbReference>
<comment type="caution">
    <text evidence="4">The sequence shown here is derived from an EMBL/GenBank/DDBJ whole genome shotgun (WGS) entry which is preliminary data.</text>
</comment>
<dbReference type="InterPro" id="IPR002123">
    <property type="entry name" value="Plipid/glycerol_acylTrfase"/>
</dbReference>
<dbReference type="AlphaFoldDB" id="A0A937X5Z7"/>
<gene>
    <name evidence="4" type="ORF">FJZ00_07250</name>
</gene>
<evidence type="ECO:0000313" key="4">
    <source>
        <dbReference type="EMBL" id="MBM3274932.1"/>
    </source>
</evidence>
<dbReference type="CDD" id="cd07989">
    <property type="entry name" value="LPLAT_AGPAT-like"/>
    <property type="match status" value="1"/>
</dbReference>
<proteinExistence type="predicted"/>
<protein>
    <submittedName>
        <fullName evidence="4">1-acyl-sn-glycerol-3-phosphate acyltransferase</fullName>
    </submittedName>
</protein>
<keyword evidence="1" id="KW-0808">Transferase</keyword>
<evidence type="ECO:0000259" key="3">
    <source>
        <dbReference type="SMART" id="SM00563"/>
    </source>
</evidence>
<dbReference type="Proteomes" id="UP000703893">
    <property type="component" value="Unassembled WGS sequence"/>
</dbReference>